<sequence length="393" mass="42737">MWHRALTTRPRAKDRRTEGPKGRRTERPNGGRTRARPPCHGSRPPYPRLRSAWSVGSALRGRGGRFADRDDGGGPRRPALRGPHRRPARSVPRRQPAHRPHRPRAHAGPARPANPQAEHPATRTAERPANTEAAWTVNASPRPRLPTDPLPPPHFRRLHRLLPTALALLLGASLLAAVHHARPAPYGDRLTVHARVAPAVEPRLRMRGAAVEAYGGRGGSVHWTYARAGRRPLAVLPARGDAIALWDDGLVTATDATGVRWHRALPAAADWLAAHGGAGVLRMLDPGTRMLAVVTPHRIAAYRLADGDLRWVLPARQGCAFAPARAVHRGGAILIAQPCLAADSWSGEIVAVDDLGPIAPRRTPLGNEWQGERRGEHHSAEHPHTGNLVARPR</sequence>
<dbReference type="SUPFAM" id="SSF50998">
    <property type="entry name" value="Quinoprotein alcohol dehydrogenase-like"/>
    <property type="match status" value="1"/>
</dbReference>
<feature type="compositionally biased region" description="Basic and acidic residues" evidence="1">
    <location>
        <begin position="15"/>
        <end position="29"/>
    </location>
</feature>
<evidence type="ECO:0000313" key="3">
    <source>
        <dbReference type="Proteomes" id="UP000000428"/>
    </source>
</evidence>
<evidence type="ECO:0000256" key="1">
    <source>
        <dbReference type="SAM" id="MobiDB-lite"/>
    </source>
</evidence>
<gene>
    <name evidence="2" type="ORF">SAVERM_6425</name>
</gene>
<dbReference type="EMBL" id="BA000030">
    <property type="protein sequence ID" value="BAC74136.1"/>
    <property type="molecule type" value="Genomic_DNA"/>
</dbReference>
<keyword evidence="3" id="KW-1185">Reference proteome</keyword>
<feature type="region of interest" description="Disordered" evidence="1">
    <location>
        <begin position="362"/>
        <end position="393"/>
    </location>
</feature>
<evidence type="ECO:0000313" key="2">
    <source>
        <dbReference type="EMBL" id="BAC74136.1"/>
    </source>
</evidence>
<dbReference type="InterPro" id="IPR011047">
    <property type="entry name" value="Quinoprotein_ADH-like_sf"/>
</dbReference>
<reference evidence="2 3" key="1">
    <citation type="journal article" date="2001" name="Proc. Natl. Acad. Sci. U.S.A.">
        <title>Genome sequence of an industrial microorganism Streptomyces avermitilis: deducing the ability of producing secondary metabolites.</title>
        <authorList>
            <person name="Omura S."/>
            <person name="Ikeda H."/>
            <person name="Ishikawa J."/>
            <person name="Hanamoto A."/>
            <person name="Takahashi C."/>
            <person name="Shinose M."/>
            <person name="Takahashi Y."/>
            <person name="Horikawa H."/>
            <person name="Nakazawa H."/>
            <person name="Osonoe T."/>
            <person name="Kikuchi H."/>
            <person name="Shiba T."/>
            <person name="Sakaki Y."/>
            <person name="Hattori M."/>
        </authorList>
    </citation>
    <scope>NUCLEOTIDE SEQUENCE [LARGE SCALE GENOMIC DNA]</scope>
    <source>
        <strain evidence="3">ATCC 31267 / DSM 46492 / JCM 5070 / NBRC 14893 / NCIMB 12804 / NRRL 8165 / MA-4680</strain>
    </source>
</reference>
<dbReference type="KEGG" id="sma:SAVERM_6425"/>
<dbReference type="HOGENOM" id="CLU_058999_0_0_11"/>
<feature type="region of interest" description="Disordered" evidence="1">
    <location>
        <begin position="1"/>
        <end position="147"/>
    </location>
</feature>
<dbReference type="AlphaFoldDB" id="Q829I6"/>
<protein>
    <submittedName>
        <fullName evidence="2">Uncharacterized protein</fullName>
    </submittedName>
</protein>
<feature type="compositionally biased region" description="Basic residues" evidence="1">
    <location>
        <begin position="78"/>
        <end position="105"/>
    </location>
</feature>
<accession>Q829I6</accession>
<proteinExistence type="predicted"/>
<feature type="compositionally biased region" description="Basic and acidic residues" evidence="1">
    <location>
        <begin position="370"/>
        <end position="384"/>
    </location>
</feature>
<reference evidence="2 3" key="3">
    <citation type="journal article" date="2014" name="J. Ind. Microbiol. Biotechnol.">
        <title>Genome mining of the Streptomyces avermitilis genome and development of genome-minimized hosts for heterologous expression of biosynthetic gene clusters.</title>
        <authorList>
            <person name="Ikeda H."/>
            <person name="Shin-ya K."/>
            <person name="Omura S."/>
        </authorList>
    </citation>
    <scope>NUCLEOTIDE SEQUENCE [LARGE SCALE GENOMIC DNA]</scope>
    <source>
        <strain evidence="3">ATCC 31267 / DSM 46492 / JCM 5070 / NBRC 14893 / NCIMB 12804 / NRRL 8165 / MA-4680</strain>
    </source>
</reference>
<reference evidence="2 3" key="2">
    <citation type="journal article" date="2003" name="Nat. Biotechnol.">
        <title>Complete genome sequence and comparative analysis of the industrial microorganism Streptomyces avermitilis.</title>
        <authorList>
            <person name="Ikeda H."/>
            <person name="Ishikawa J."/>
            <person name="Hanamoto A."/>
            <person name="Shinose M."/>
            <person name="Kikuchi H."/>
            <person name="Shiba T."/>
            <person name="Sakaki Y."/>
            <person name="Hattori M."/>
            <person name="Omura S."/>
        </authorList>
    </citation>
    <scope>NUCLEOTIDE SEQUENCE [LARGE SCALE GENOMIC DNA]</scope>
    <source>
        <strain evidence="3">ATCC 31267 / DSM 46492 / JCM 5070 / NBRC 14893 / NCIMB 12804 / NRRL 8165 / MA-4680</strain>
    </source>
</reference>
<organism evidence="2 3">
    <name type="scientific">Streptomyces avermitilis (strain ATCC 31267 / DSM 46492 / JCM 5070 / NBRC 14893 / NCIMB 12804 / NRRL 8165 / MA-4680)</name>
    <dbReference type="NCBI Taxonomy" id="227882"/>
    <lineage>
        <taxon>Bacteria</taxon>
        <taxon>Bacillati</taxon>
        <taxon>Actinomycetota</taxon>
        <taxon>Actinomycetes</taxon>
        <taxon>Kitasatosporales</taxon>
        <taxon>Streptomycetaceae</taxon>
        <taxon>Streptomyces</taxon>
    </lineage>
</organism>
<dbReference type="Proteomes" id="UP000000428">
    <property type="component" value="Chromosome"/>
</dbReference>
<name>Q829I6_STRAW</name>
<dbReference type="eggNOG" id="COG1520">
    <property type="taxonomic scope" value="Bacteria"/>
</dbReference>
<feature type="compositionally biased region" description="Basic and acidic residues" evidence="1">
    <location>
        <begin position="65"/>
        <end position="74"/>
    </location>
</feature>